<feature type="transmembrane region" description="Helical" evidence="1">
    <location>
        <begin position="47"/>
        <end position="65"/>
    </location>
</feature>
<comment type="caution">
    <text evidence="2">The sequence shown here is derived from an EMBL/GenBank/DDBJ whole genome shotgun (WGS) entry which is preliminary data.</text>
</comment>
<gene>
    <name evidence="2" type="ORF">GTP90_05855</name>
</gene>
<sequence length="114" mass="12635">MKNWIGKWMMFVALGHTAVAIAFFSNGYREVMAQGFFNAVRSERTSLAVWFLLFGFLLFIVGMLVSAMEKLATPIPAAIGIALLLLTVLGVSLMPVSGFWLMIPALVALLRRRQ</sequence>
<protein>
    <submittedName>
        <fullName evidence="2">Molecular chaperone GroEL</fullName>
    </submittedName>
</protein>
<feature type="transmembrane region" description="Helical" evidence="1">
    <location>
        <begin position="6"/>
        <end position="26"/>
    </location>
</feature>
<proteinExistence type="predicted"/>
<dbReference type="EMBL" id="WWCX01000004">
    <property type="protein sequence ID" value="MYM93380.1"/>
    <property type="molecule type" value="Genomic_DNA"/>
</dbReference>
<dbReference type="AlphaFoldDB" id="A0A845GIR1"/>
<accession>A0A845GIR1</accession>
<dbReference type="InterPro" id="IPR045590">
    <property type="entry name" value="DUF6463"/>
</dbReference>
<name>A0A845GIR1_9BURK</name>
<organism evidence="2 3">
    <name type="scientific">Duganella vulcania</name>
    <dbReference type="NCBI Taxonomy" id="2692166"/>
    <lineage>
        <taxon>Bacteria</taxon>
        <taxon>Pseudomonadati</taxon>
        <taxon>Pseudomonadota</taxon>
        <taxon>Betaproteobacteria</taxon>
        <taxon>Burkholderiales</taxon>
        <taxon>Oxalobacteraceae</taxon>
        <taxon>Telluria group</taxon>
        <taxon>Duganella</taxon>
    </lineage>
</organism>
<evidence type="ECO:0000256" key="1">
    <source>
        <dbReference type="SAM" id="Phobius"/>
    </source>
</evidence>
<feature type="transmembrane region" description="Helical" evidence="1">
    <location>
        <begin position="77"/>
        <end position="110"/>
    </location>
</feature>
<reference evidence="2" key="1">
    <citation type="submission" date="2019-12" db="EMBL/GenBank/DDBJ databases">
        <title>Novel species isolated from a subtropical stream in China.</title>
        <authorList>
            <person name="Lu H."/>
        </authorList>
    </citation>
    <scope>NUCLEOTIDE SEQUENCE [LARGE SCALE GENOMIC DNA]</scope>
    <source>
        <strain evidence="2">FT81W</strain>
    </source>
</reference>
<keyword evidence="1" id="KW-0472">Membrane</keyword>
<dbReference type="Pfam" id="PF20064">
    <property type="entry name" value="DUF6463"/>
    <property type="match status" value="1"/>
</dbReference>
<dbReference type="Proteomes" id="UP000447355">
    <property type="component" value="Unassembled WGS sequence"/>
</dbReference>
<evidence type="ECO:0000313" key="3">
    <source>
        <dbReference type="Proteomes" id="UP000447355"/>
    </source>
</evidence>
<keyword evidence="1" id="KW-0812">Transmembrane</keyword>
<keyword evidence="1" id="KW-1133">Transmembrane helix</keyword>
<dbReference type="RefSeq" id="WP_161082614.1">
    <property type="nucleotide sequence ID" value="NZ_WWCX01000004.1"/>
</dbReference>
<evidence type="ECO:0000313" key="2">
    <source>
        <dbReference type="EMBL" id="MYM93380.1"/>
    </source>
</evidence>